<dbReference type="InterPro" id="IPR011050">
    <property type="entry name" value="Pectin_lyase_fold/virulence"/>
</dbReference>
<dbReference type="Pfam" id="PF03422">
    <property type="entry name" value="CBM_6"/>
    <property type="match status" value="1"/>
</dbReference>
<sequence length="645" mass="68306">MHTNLYGSVLSKKSWVSLVMVFTLLCFWFLFTPKTHAATINVSTNSQLASAVANAMPGDVVVLADGNYTGLTIQTQGTTSAPIEIRAANQGKAVFNTGAIHLQNAAYTILNGIKVTTSGSTFTVDGKSRKVGVLIEGDYNEITRSTFQLNASGTTEWVLIAGNSNHNRVDYSEFGPNSQSGHYIMPVGYGTIPGVTNPSDRTSWANYNSPYNPNMPRYTQIDHNYFHDNAGGESICLGCAGMAGDYQDTYMVVENNLFVNCDGDAEIVAIKSSNNTVRYNTIRTSSGMLSSRSGNKNSIYGNFMLQGNKSGAGGIKMYEKDHKVYNNYIENASEYPILIGAGDSYTSSNFAHAQVYRAMVVNNTLVGVNNRPVIIGHGSNDNLPPVDSVFANNIVTGSASSLLNKRLTSNTVFSKNIAQGTLGASASQSEFWMTDPKLTTVNGLQKLSSTSPAINYANTSYTSFVTTDMDGQSRSAPDTGADEYATAAIVMKPLTTADVGPGAAGSSSSPLRFEGETTTATTSGITTSSSSDAAASGGAYLQTSSSTNTGSWVEFTVNVPTAGTYNVNFGYKKNTGRGTTQLKIDGANQGSTVDQYASTASFATSNLGSVNLSAGNHSLRFTVSGKNSSSSSYAFTVDYIELTPN</sequence>
<accession>A0A3S0CCP9</accession>
<dbReference type="InterPro" id="IPR005084">
    <property type="entry name" value="CBM6"/>
</dbReference>
<evidence type="ECO:0000259" key="2">
    <source>
        <dbReference type="PROSITE" id="PS51175"/>
    </source>
</evidence>
<dbReference type="AlphaFoldDB" id="A0A3S0CCP9"/>
<dbReference type="Gene3D" id="2.60.120.260">
    <property type="entry name" value="Galactose-binding domain-like"/>
    <property type="match status" value="1"/>
</dbReference>
<feature type="compositionally biased region" description="Low complexity" evidence="1">
    <location>
        <begin position="517"/>
        <end position="539"/>
    </location>
</feature>
<organism evidence="3 4">
    <name type="scientific">Paenibacillus whitsoniae</name>
    <dbReference type="NCBI Taxonomy" id="2496558"/>
    <lineage>
        <taxon>Bacteria</taxon>
        <taxon>Bacillati</taxon>
        <taxon>Bacillota</taxon>
        <taxon>Bacilli</taxon>
        <taxon>Bacillales</taxon>
        <taxon>Paenibacillaceae</taxon>
        <taxon>Paenibacillus</taxon>
    </lineage>
</organism>
<dbReference type="Pfam" id="PF14592">
    <property type="entry name" value="Chondroitinas_B"/>
    <property type="match status" value="1"/>
</dbReference>
<dbReference type="OrthoDB" id="6475864at2"/>
<feature type="compositionally biased region" description="Low complexity" evidence="1">
    <location>
        <begin position="500"/>
        <end position="510"/>
    </location>
</feature>
<evidence type="ECO:0000313" key="4">
    <source>
        <dbReference type="Proteomes" id="UP000276128"/>
    </source>
</evidence>
<gene>
    <name evidence="3" type="ORF">EJQ19_10215</name>
</gene>
<dbReference type="Gene3D" id="2.160.20.10">
    <property type="entry name" value="Single-stranded right-handed beta-helix, Pectin lyase-like"/>
    <property type="match status" value="1"/>
</dbReference>
<dbReference type="Proteomes" id="UP000276128">
    <property type="component" value="Unassembled WGS sequence"/>
</dbReference>
<evidence type="ECO:0000256" key="1">
    <source>
        <dbReference type="SAM" id="MobiDB-lite"/>
    </source>
</evidence>
<keyword evidence="4" id="KW-1185">Reference proteome</keyword>
<name>A0A3S0CCP9_9BACL</name>
<protein>
    <submittedName>
        <fullName evidence="3">Carbohydrate-binding protein</fullName>
    </submittedName>
</protein>
<proteinExistence type="predicted"/>
<reference evidence="3 4" key="1">
    <citation type="submission" date="2018-12" db="EMBL/GenBank/DDBJ databases">
        <title>Bacillus ochoae sp. nov., Paenibacillus whitsoniae sp. nov., Paenibacillus spiritus sp. nov. Isolated from the Mars Exploration Rover during spacecraft assembly.</title>
        <authorList>
            <person name="Seuylemezian A."/>
            <person name="Vaishampayan P."/>
        </authorList>
    </citation>
    <scope>NUCLEOTIDE SEQUENCE [LARGE SCALE GENOMIC DNA]</scope>
    <source>
        <strain evidence="3 4">MER 54</strain>
    </source>
</reference>
<feature type="region of interest" description="Disordered" evidence="1">
    <location>
        <begin position="499"/>
        <end position="546"/>
    </location>
</feature>
<feature type="domain" description="CBM6" evidence="2">
    <location>
        <begin position="511"/>
        <end position="643"/>
    </location>
</feature>
<dbReference type="SUPFAM" id="SSF51126">
    <property type="entry name" value="Pectin lyase-like"/>
    <property type="match status" value="1"/>
</dbReference>
<dbReference type="EMBL" id="RXHU01000025">
    <property type="protein sequence ID" value="RTE09895.1"/>
    <property type="molecule type" value="Genomic_DNA"/>
</dbReference>
<dbReference type="InterPro" id="IPR012334">
    <property type="entry name" value="Pectin_lyas_fold"/>
</dbReference>
<evidence type="ECO:0000313" key="3">
    <source>
        <dbReference type="EMBL" id="RTE09895.1"/>
    </source>
</evidence>
<dbReference type="GO" id="GO:0030246">
    <property type="term" value="F:carbohydrate binding"/>
    <property type="evidence" value="ECO:0007669"/>
    <property type="project" value="InterPro"/>
</dbReference>
<dbReference type="SUPFAM" id="SSF49785">
    <property type="entry name" value="Galactose-binding domain-like"/>
    <property type="match status" value="1"/>
</dbReference>
<dbReference type="PROSITE" id="PS51175">
    <property type="entry name" value="CBM6"/>
    <property type="match status" value="1"/>
</dbReference>
<dbReference type="InterPro" id="IPR039513">
    <property type="entry name" value="PL-6"/>
</dbReference>
<dbReference type="RefSeq" id="WP_126141109.1">
    <property type="nucleotide sequence ID" value="NZ_RXHU01000025.1"/>
</dbReference>
<dbReference type="InterPro" id="IPR008979">
    <property type="entry name" value="Galactose-bd-like_sf"/>
</dbReference>
<dbReference type="CDD" id="cd14251">
    <property type="entry name" value="PL-6"/>
    <property type="match status" value="1"/>
</dbReference>
<comment type="caution">
    <text evidence="3">The sequence shown here is derived from an EMBL/GenBank/DDBJ whole genome shotgun (WGS) entry which is preliminary data.</text>
</comment>